<feature type="region of interest" description="Disordered" evidence="1">
    <location>
        <begin position="128"/>
        <end position="148"/>
    </location>
</feature>
<evidence type="ECO:0000256" key="1">
    <source>
        <dbReference type="SAM" id="MobiDB-lite"/>
    </source>
</evidence>
<feature type="compositionally biased region" description="Basic and acidic residues" evidence="1">
    <location>
        <begin position="214"/>
        <end position="241"/>
    </location>
</feature>
<evidence type="ECO:0000313" key="4">
    <source>
        <dbReference type="Proteomes" id="UP000479190"/>
    </source>
</evidence>
<keyword evidence="4" id="KW-1185">Reference proteome</keyword>
<sequence>MVSLIRISSLILCLGGGIDAFRIKINNQECKLDLVQVVSFSKFLTDLYGNKLIHSENFAAFPTRRSLPDPRGDLSARSLRSQVLSTEAVWTINECWQESCPQARQDAAPTLRLSSRRVRARRRLRLQHRCRSHQDDPPAGTGRSVSAQRGDVLERLDRLVAHTVSVRQVGQKYLDDQLLSQHGTGLARVVRTGDRFAGAADQLDLSHDDAHAVLGENDGRPDHREHAEQHAEQRQGEKDIFVQRARRERGAHSEGAQNHNGAAAGGFHLGRRRGEVQQFAKRVVREGRNKKSFIRIVRGYRHE</sequence>
<evidence type="ECO:0000313" key="3">
    <source>
        <dbReference type="EMBL" id="CAB0042743.1"/>
    </source>
</evidence>
<organism evidence="3 4">
    <name type="scientific">Trichogramma brassicae</name>
    <dbReference type="NCBI Taxonomy" id="86971"/>
    <lineage>
        <taxon>Eukaryota</taxon>
        <taxon>Metazoa</taxon>
        <taxon>Ecdysozoa</taxon>
        <taxon>Arthropoda</taxon>
        <taxon>Hexapoda</taxon>
        <taxon>Insecta</taxon>
        <taxon>Pterygota</taxon>
        <taxon>Neoptera</taxon>
        <taxon>Endopterygota</taxon>
        <taxon>Hymenoptera</taxon>
        <taxon>Apocrita</taxon>
        <taxon>Proctotrupomorpha</taxon>
        <taxon>Chalcidoidea</taxon>
        <taxon>Trichogrammatidae</taxon>
        <taxon>Trichogramma</taxon>
    </lineage>
</organism>
<name>A0A6H5J3L4_9HYME</name>
<reference evidence="3 4" key="1">
    <citation type="submission" date="2020-02" db="EMBL/GenBank/DDBJ databases">
        <authorList>
            <person name="Ferguson B K."/>
        </authorList>
    </citation>
    <scope>NUCLEOTIDE SEQUENCE [LARGE SCALE GENOMIC DNA]</scope>
</reference>
<dbReference type="Proteomes" id="UP000479190">
    <property type="component" value="Unassembled WGS sequence"/>
</dbReference>
<accession>A0A6H5J3L4</accession>
<dbReference type="AlphaFoldDB" id="A0A6H5J3L4"/>
<feature type="region of interest" description="Disordered" evidence="1">
    <location>
        <begin position="214"/>
        <end position="270"/>
    </location>
</feature>
<protein>
    <submittedName>
        <fullName evidence="3">Uncharacterized protein</fullName>
    </submittedName>
</protein>
<dbReference type="EMBL" id="CADCXV010001216">
    <property type="protein sequence ID" value="CAB0042743.1"/>
    <property type="molecule type" value="Genomic_DNA"/>
</dbReference>
<proteinExistence type="predicted"/>
<feature type="chain" id="PRO_5026014077" evidence="2">
    <location>
        <begin position="21"/>
        <end position="303"/>
    </location>
</feature>
<keyword evidence="2" id="KW-0732">Signal</keyword>
<feature type="signal peptide" evidence="2">
    <location>
        <begin position="1"/>
        <end position="20"/>
    </location>
</feature>
<evidence type="ECO:0000256" key="2">
    <source>
        <dbReference type="SAM" id="SignalP"/>
    </source>
</evidence>
<gene>
    <name evidence="3" type="ORF">TBRA_LOCUS14347</name>
</gene>